<feature type="transmembrane region" description="Helical" evidence="8">
    <location>
        <begin position="82"/>
        <end position="101"/>
    </location>
</feature>
<feature type="transmembrane region" description="Helical" evidence="8">
    <location>
        <begin position="54"/>
        <end position="76"/>
    </location>
</feature>
<dbReference type="GO" id="GO:0042147">
    <property type="term" value="P:retrograde transport, endosome to Golgi"/>
    <property type="evidence" value="ECO:0007669"/>
    <property type="project" value="TreeGrafter"/>
</dbReference>
<dbReference type="FunFam" id="1.20.1280.290:FF:000008">
    <property type="entry name" value="PQ-loop repeat-containing protein 1"/>
    <property type="match status" value="1"/>
</dbReference>
<evidence type="ECO:0000313" key="10">
    <source>
        <dbReference type="Proteomes" id="UP000054359"/>
    </source>
</evidence>
<dbReference type="Proteomes" id="UP000054359">
    <property type="component" value="Unassembled WGS sequence"/>
</dbReference>
<keyword evidence="3" id="KW-0677">Repeat</keyword>
<dbReference type="AlphaFoldDB" id="A0A087TDK0"/>
<evidence type="ECO:0000256" key="2">
    <source>
        <dbReference type="ARBA" id="ARBA00022692"/>
    </source>
</evidence>
<feature type="transmembrane region" description="Helical" evidence="8">
    <location>
        <begin position="180"/>
        <end position="198"/>
    </location>
</feature>
<proteinExistence type="predicted"/>
<feature type="transmembrane region" description="Helical" evidence="8">
    <location>
        <begin position="242"/>
        <end position="264"/>
    </location>
</feature>
<dbReference type="GO" id="GO:0005768">
    <property type="term" value="C:endosome"/>
    <property type="evidence" value="ECO:0007669"/>
    <property type="project" value="TreeGrafter"/>
</dbReference>
<gene>
    <name evidence="9" type="ORF">X975_23739</name>
</gene>
<evidence type="ECO:0000313" key="9">
    <source>
        <dbReference type="EMBL" id="KFM63189.1"/>
    </source>
</evidence>
<dbReference type="SMART" id="SM00679">
    <property type="entry name" value="CTNS"/>
    <property type="match status" value="2"/>
</dbReference>
<dbReference type="OrthoDB" id="292213at2759"/>
<evidence type="ECO:0000256" key="6">
    <source>
        <dbReference type="ARBA" id="ARBA00040648"/>
    </source>
</evidence>
<keyword evidence="10" id="KW-1185">Reference proteome</keyword>
<evidence type="ECO:0000256" key="4">
    <source>
        <dbReference type="ARBA" id="ARBA00022989"/>
    </source>
</evidence>
<keyword evidence="4 8" id="KW-1133">Transmembrane helix</keyword>
<dbReference type="GO" id="GO:0005829">
    <property type="term" value="C:cytosol"/>
    <property type="evidence" value="ECO:0007669"/>
    <property type="project" value="GOC"/>
</dbReference>
<comment type="subcellular location">
    <subcellularLocation>
        <location evidence="1">Membrane</location>
        <topology evidence="1">Multi-pass membrane protein</topology>
    </subcellularLocation>
</comment>
<protein>
    <recommendedName>
        <fullName evidence="6">Solute carrier family 66 member 2</fullName>
    </recommendedName>
    <alternativeName>
        <fullName evidence="7">PQ-loop repeat-containing protein 1</fullName>
    </alternativeName>
</protein>
<reference evidence="9 10" key="1">
    <citation type="submission" date="2013-11" db="EMBL/GenBank/DDBJ databases">
        <title>Genome sequencing of Stegodyphus mimosarum.</title>
        <authorList>
            <person name="Bechsgaard J."/>
        </authorList>
    </citation>
    <scope>NUCLEOTIDE SEQUENCE [LARGE SCALE GENOMIC DNA]</scope>
</reference>
<dbReference type="EMBL" id="KK114734">
    <property type="protein sequence ID" value="KFM63189.1"/>
    <property type="molecule type" value="Genomic_DNA"/>
</dbReference>
<keyword evidence="2 8" id="KW-0812">Transmembrane</keyword>
<dbReference type="PANTHER" id="PTHR14856">
    <property type="entry name" value="PQ-LOOP REPEAT-CONTAINING PROTEIN 1-LIKE PROTEIN"/>
    <property type="match status" value="1"/>
</dbReference>
<evidence type="ECO:0000256" key="8">
    <source>
        <dbReference type="SAM" id="Phobius"/>
    </source>
</evidence>
<evidence type="ECO:0000256" key="1">
    <source>
        <dbReference type="ARBA" id="ARBA00004141"/>
    </source>
</evidence>
<feature type="non-terminal residue" evidence="9">
    <location>
        <position position="269"/>
    </location>
</feature>
<organism evidence="9 10">
    <name type="scientific">Stegodyphus mimosarum</name>
    <name type="common">African social velvet spider</name>
    <dbReference type="NCBI Taxonomy" id="407821"/>
    <lineage>
        <taxon>Eukaryota</taxon>
        <taxon>Metazoa</taxon>
        <taxon>Ecdysozoa</taxon>
        <taxon>Arthropoda</taxon>
        <taxon>Chelicerata</taxon>
        <taxon>Arachnida</taxon>
        <taxon>Araneae</taxon>
        <taxon>Araneomorphae</taxon>
        <taxon>Entelegynae</taxon>
        <taxon>Eresoidea</taxon>
        <taxon>Eresidae</taxon>
        <taxon>Stegodyphus</taxon>
    </lineage>
</organism>
<dbReference type="GO" id="GO:0005802">
    <property type="term" value="C:trans-Golgi network"/>
    <property type="evidence" value="ECO:0007669"/>
    <property type="project" value="TreeGrafter"/>
</dbReference>
<dbReference type="STRING" id="407821.A0A087TDK0"/>
<dbReference type="GO" id="GO:0045332">
    <property type="term" value="P:phospholipid translocation"/>
    <property type="evidence" value="ECO:0007669"/>
    <property type="project" value="TreeGrafter"/>
</dbReference>
<dbReference type="InterPro" id="IPR006603">
    <property type="entry name" value="PQ-loop_rpt"/>
</dbReference>
<dbReference type="PANTHER" id="PTHR14856:SF9">
    <property type="entry name" value="PQ-LOOP REPEAT-CONTAINING PROTEIN 1"/>
    <property type="match status" value="1"/>
</dbReference>
<evidence type="ECO:0000256" key="3">
    <source>
        <dbReference type="ARBA" id="ARBA00022737"/>
    </source>
</evidence>
<sequence>MFVDWTIDTSAVFEALNLKNLATWICSSAMIFGGVVPYIPQYREIWKTDNADGFSSYVCLVLLIANTLRIVFWFGHPYEFPLLFQSIIMIIAMLAMMHLCIKVRNKTVIVPAKSRLFAADENEDKQTEIKLFYSSSSTPRSYWDFDARYFWEWTDFLSYLEFMATFTAMMGILMYFCIEIFIIVETVGFLAVFIEAMLGAPQFYRNLRKKSTFGMSKKMVFLWTFGDIFKTVYFVVREAPVQFWMCGILQVFIDFLILFQVLVYRGTPS</sequence>
<name>A0A087TDK0_STEMI</name>
<keyword evidence="5 8" id="KW-0472">Membrane</keyword>
<dbReference type="OMA" id="FKMWFFF"/>
<accession>A0A087TDK0</accession>
<evidence type="ECO:0000256" key="7">
    <source>
        <dbReference type="ARBA" id="ARBA00043159"/>
    </source>
</evidence>
<dbReference type="Gene3D" id="1.20.1280.290">
    <property type="match status" value="2"/>
</dbReference>
<evidence type="ECO:0000256" key="5">
    <source>
        <dbReference type="ARBA" id="ARBA00023136"/>
    </source>
</evidence>
<dbReference type="FunFam" id="1.20.1280.290:FF:000005">
    <property type="entry name" value="PQ-loop repeat-containing protein 1"/>
    <property type="match status" value="1"/>
</dbReference>
<feature type="transmembrane region" description="Helical" evidence="8">
    <location>
        <begin position="21"/>
        <end position="42"/>
    </location>
</feature>
<feature type="transmembrane region" description="Helical" evidence="8">
    <location>
        <begin position="219"/>
        <end position="236"/>
    </location>
</feature>
<dbReference type="InterPro" id="IPR052241">
    <property type="entry name" value="SLC66/Scramblase_ANY1"/>
</dbReference>
<dbReference type="GO" id="GO:0016020">
    <property type="term" value="C:membrane"/>
    <property type="evidence" value="ECO:0007669"/>
    <property type="project" value="UniProtKB-SubCell"/>
</dbReference>
<dbReference type="Pfam" id="PF04193">
    <property type="entry name" value="PQ-loop"/>
    <property type="match status" value="2"/>
</dbReference>